<accession>I4E5L3</accession>
<name>I4E5L3_NEIME</name>
<proteinExistence type="predicted"/>
<reference evidence="1" key="1">
    <citation type="submission" date="2011-03" db="EMBL/GenBank/DDBJ databases">
        <title>Draft genome of Neisseria meningitidis strain alpha522.</title>
        <authorList>
            <person name="Schoen C."/>
            <person name="Blom J."/>
        </authorList>
    </citation>
    <scope>NUCLEOTIDE SEQUENCE</scope>
    <source>
        <strain evidence="1">Alpha522</strain>
    </source>
</reference>
<dbReference type="AlphaFoldDB" id="I4E5L3"/>
<evidence type="ECO:0000313" key="1">
    <source>
        <dbReference type="EMBL" id="CCA44629.1"/>
    </source>
</evidence>
<sequence>MSIIVINRLQLSVTVFCGMFCGMFYPLPQPVRTQKAYSFKRHCSTCCREAEPDTETRRGDIPLEKWRQFLDWVGKTPSETASRSRKARPNKKCRLKFFRRHRVSFKH</sequence>
<dbReference type="EMBL" id="FR845709">
    <property type="protein sequence ID" value="CCA44629.1"/>
    <property type="molecule type" value="Genomic_DNA"/>
</dbReference>
<protein>
    <submittedName>
        <fullName evidence="1">Uncharacterized protein</fullName>
    </submittedName>
</protein>
<gene>
    <name evidence="1" type="ORF">NMALPHA522_1088</name>
</gene>
<organism evidence="1">
    <name type="scientific">Neisseria meningitidis alpha522</name>
    <dbReference type="NCBI Taxonomy" id="996307"/>
    <lineage>
        <taxon>Bacteria</taxon>
        <taxon>Pseudomonadati</taxon>
        <taxon>Pseudomonadota</taxon>
        <taxon>Betaproteobacteria</taxon>
        <taxon>Neisseriales</taxon>
        <taxon>Neisseriaceae</taxon>
        <taxon>Neisseria</taxon>
    </lineage>
</organism>